<dbReference type="AlphaFoldDB" id="A0A5M3Z9S5"/>
<gene>
    <name evidence="4" type="ORF">ATEIFO6365_0007058800</name>
</gene>
<dbReference type="Proteomes" id="UP000452235">
    <property type="component" value="Unassembled WGS sequence"/>
</dbReference>
<protein>
    <submittedName>
        <fullName evidence="4">NAD(P)-binding protein</fullName>
    </submittedName>
</protein>
<dbReference type="PANTHER" id="PTHR42760">
    <property type="entry name" value="SHORT-CHAIN DEHYDROGENASES/REDUCTASES FAMILY MEMBER"/>
    <property type="match status" value="1"/>
</dbReference>
<evidence type="ECO:0000313" key="4">
    <source>
        <dbReference type="EMBL" id="GFF18039.1"/>
    </source>
</evidence>
<keyword evidence="3" id="KW-0560">Oxidoreductase</keyword>
<dbReference type="Pfam" id="PF00106">
    <property type="entry name" value="adh_short"/>
    <property type="match status" value="1"/>
</dbReference>
<evidence type="ECO:0000313" key="5">
    <source>
        <dbReference type="Proteomes" id="UP000452235"/>
    </source>
</evidence>
<sequence length="259" mass="27798">MAQPELDLSKAPAHWGMNFTETTHQQPSRSIDPSNVTFPQGYTVVVIGAGKGIGEHIAKAYVQARADNIVITSRTSSDLDRVKKELETLAQQAGQAVKVSTLVQDATKPESYTKLKDLLEEGFNGRLDTLIFCAGGGPVGTLWTPRIDETDVDEWNESIELNFTGSYYAAKYLVPLMLRPQSHGKTIVNITSAASHFTGGNITPASYSIGKLALNRFTQILGENYADQGLVVVAVHPGSAPTPGALGSMPPSLHNSEFG</sequence>
<proteinExistence type="inferred from homology"/>
<dbReference type="VEuPathDB" id="FungiDB:ATEG_06207"/>
<dbReference type="EMBL" id="BLJY01000007">
    <property type="protein sequence ID" value="GFF18039.1"/>
    <property type="molecule type" value="Genomic_DNA"/>
</dbReference>
<accession>A0A5M3Z9S5</accession>
<keyword evidence="5" id="KW-1185">Reference proteome</keyword>
<dbReference type="InterPro" id="IPR036291">
    <property type="entry name" value="NAD(P)-bd_dom_sf"/>
</dbReference>
<dbReference type="OrthoDB" id="4445405at2759"/>
<dbReference type="CDD" id="cd05233">
    <property type="entry name" value="SDR_c"/>
    <property type="match status" value="1"/>
</dbReference>
<dbReference type="PRINTS" id="PR00081">
    <property type="entry name" value="GDHRDH"/>
</dbReference>
<organism evidence="4 5">
    <name type="scientific">Aspergillus terreus</name>
    <dbReference type="NCBI Taxonomy" id="33178"/>
    <lineage>
        <taxon>Eukaryota</taxon>
        <taxon>Fungi</taxon>
        <taxon>Dikarya</taxon>
        <taxon>Ascomycota</taxon>
        <taxon>Pezizomycotina</taxon>
        <taxon>Eurotiomycetes</taxon>
        <taxon>Eurotiomycetidae</taxon>
        <taxon>Eurotiales</taxon>
        <taxon>Aspergillaceae</taxon>
        <taxon>Aspergillus</taxon>
        <taxon>Aspergillus subgen. Circumdati</taxon>
    </lineage>
</organism>
<comment type="similarity">
    <text evidence="1">Belongs to the short-chain dehydrogenases/reductases (SDR) family.</text>
</comment>
<keyword evidence="2" id="KW-0521">NADP</keyword>
<dbReference type="PANTHER" id="PTHR42760:SF37">
    <property type="entry name" value="CLAVALDEHYDE DEHYDROGENASE"/>
    <property type="match status" value="1"/>
</dbReference>
<dbReference type="SUPFAM" id="SSF51735">
    <property type="entry name" value="NAD(P)-binding Rossmann-fold domains"/>
    <property type="match status" value="1"/>
</dbReference>
<evidence type="ECO:0000256" key="2">
    <source>
        <dbReference type="ARBA" id="ARBA00022857"/>
    </source>
</evidence>
<dbReference type="InterPro" id="IPR002347">
    <property type="entry name" value="SDR_fam"/>
</dbReference>
<evidence type="ECO:0000256" key="1">
    <source>
        <dbReference type="ARBA" id="ARBA00006484"/>
    </source>
</evidence>
<reference evidence="4 5" key="1">
    <citation type="submission" date="2020-01" db="EMBL/GenBank/DDBJ databases">
        <title>Aspergillus terreus IFO 6365 whole genome shotgun sequence.</title>
        <authorList>
            <person name="Kanamasa S."/>
            <person name="Takahashi H."/>
        </authorList>
    </citation>
    <scope>NUCLEOTIDE SEQUENCE [LARGE SCALE GENOMIC DNA]</scope>
    <source>
        <strain evidence="4 5">IFO 6365</strain>
    </source>
</reference>
<dbReference type="Gene3D" id="3.40.50.720">
    <property type="entry name" value="NAD(P)-binding Rossmann-like Domain"/>
    <property type="match status" value="1"/>
</dbReference>
<evidence type="ECO:0000256" key="3">
    <source>
        <dbReference type="ARBA" id="ARBA00023002"/>
    </source>
</evidence>
<name>A0A5M3Z9S5_ASPTE</name>
<comment type="caution">
    <text evidence="4">The sequence shown here is derived from an EMBL/GenBank/DDBJ whole genome shotgun (WGS) entry which is preliminary data.</text>
</comment>
<dbReference type="GO" id="GO:0016616">
    <property type="term" value="F:oxidoreductase activity, acting on the CH-OH group of donors, NAD or NADP as acceptor"/>
    <property type="evidence" value="ECO:0007669"/>
    <property type="project" value="TreeGrafter"/>
</dbReference>